<accession>A0A2N0WBM1</accession>
<name>A0A2N0WBM1_9GAMM</name>
<dbReference type="RefSeq" id="WP_101237229.1">
    <property type="nucleotide sequence ID" value="NZ_PISJ01000019.1"/>
</dbReference>
<dbReference type="EMBL" id="PISJ01000019">
    <property type="protein sequence ID" value="PKF31904.1"/>
    <property type="molecule type" value="Genomic_DNA"/>
</dbReference>
<protein>
    <recommendedName>
        <fullName evidence="1">HNH endonuclease 5 domain-containing protein</fullName>
    </recommendedName>
</protein>
<dbReference type="Pfam" id="PF14279">
    <property type="entry name" value="HNH_5"/>
    <property type="match status" value="1"/>
</dbReference>
<reference evidence="2 3" key="1">
    <citation type="submission" date="2017-12" db="EMBL/GenBank/DDBJ databases">
        <title>Draft Genome sequences of multiple microbial strains isolated from spacecraft associated surfaces.</title>
        <authorList>
            <person name="Seuylemezian A."/>
            <person name="Vaishampayan P."/>
            <person name="Venkateswaran K."/>
        </authorList>
    </citation>
    <scope>NUCLEOTIDE SEQUENCE [LARGE SCALE GENOMIC DNA]</scope>
    <source>
        <strain evidence="2 3">2P01AA</strain>
    </source>
</reference>
<sequence>MDTIQFDKCIICLNAPNELDLNSKLTEEHIVSEFIGGKLIVTNVCKYCNDRMGNLLEGPLSKNLFFRFYRYNNKILGKKGELFNPLIGNYKYKGLTLQFKHDFSIRVQPKYEIEKKEDGGISYRAYVDISDINEIPKSIHKSISRDAKNSGKTIDKNLIDKEIDKIQKKAQEKIVRVENPEVEIELSFESELMALLAIKIAYELIALKFSEIVFNEEFDIFRKSLYECKLDPNITYTDNDIYNEFSTNLSSIPFFPKENISKVNELFKRNKTLVFFLYGKCSVRIINFWFNFDLPNSLSNVFLVFSSDSKTGEHNTYTDLDFFR</sequence>
<dbReference type="InterPro" id="IPR029471">
    <property type="entry name" value="HNH_5"/>
</dbReference>
<dbReference type="Proteomes" id="UP000233553">
    <property type="component" value="Unassembled WGS sequence"/>
</dbReference>
<feature type="domain" description="HNH endonuclease 5" evidence="1">
    <location>
        <begin position="9"/>
        <end position="64"/>
    </location>
</feature>
<evidence type="ECO:0000259" key="1">
    <source>
        <dbReference type="Pfam" id="PF14279"/>
    </source>
</evidence>
<evidence type="ECO:0000313" key="2">
    <source>
        <dbReference type="EMBL" id="PKF31904.1"/>
    </source>
</evidence>
<organism evidence="2 3">
    <name type="scientific">Acinetobacter proteolyticus</name>
    <dbReference type="NCBI Taxonomy" id="1776741"/>
    <lineage>
        <taxon>Bacteria</taxon>
        <taxon>Pseudomonadati</taxon>
        <taxon>Pseudomonadota</taxon>
        <taxon>Gammaproteobacteria</taxon>
        <taxon>Moraxellales</taxon>
        <taxon>Moraxellaceae</taxon>
        <taxon>Acinetobacter</taxon>
    </lineage>
</organism>
<proteinExistence type="predicted"/>
<dbReference type="AlphaFoldDB" id="A0A2N0WBM1"/>
<evidence type="ECO:0000313" key="3">
    <source>
        <dbReference type="Proteomes" id="UP000233553"/>
    </source>
</evidence>
<comment type="caution">
    <text evidence="2">The sequence shown here is derived from an EMBL/GenBank/DDBJ whole genome shotgun (WGS) entry which is preliminary data.</text>
</comment>
<gene>
    <name evidence="2" type="ORF">CW311_16855</name>
</gene>